<evidence type="ECO:0000313" key="4">
    <source>
        <dbReference type="Proteomes" id="UP000273500"/>
    </source>
</evidence>
<dbReference type="Pfam" id="PF22311">
    <property type="entry name" value="DUF6970"/>
    <property type="match status" value="1"/>
</dbReference>
<evidence type="ECO:0000256" key="1">
    <source>
        <dbReference type="SAM" id="SignalP"/>
    </source>
</evidence>
<accession>A0A428KWN3</accession>
<dbReference type="AlphaFoldDB" id="A0A428KWN3"/>
<dbReference type="InterPro" id="IPR054243">
    <property type="entry name" value="DUF6970"/>
</dbReference>
<name>A0A428KWN3_9BACT</name>
<dbReference type="Proteomes" id="UP000273500">
    <property type="component" value="Unassembled WGS sequence"/>
</dbReference>
<proteinExistence type="predicted"/>
<comment type="caution">
    <text evidence="3">The sequence shown here is derived from an EMBL/GenBank/DDBJ whole genome shotgun (WGS) entry which is preliminary data.</text>
</comment>
<feature type="signal peptide" evidence="1">
    <location>
        <begin position="1"/>
        <end position="27"/>
    </location>
</feature>
<dbReference type="EMBL" id="RWIT01000001">
    <property type="protein sequence ID" value="RSK51135.1"/>
    <property type="molecule type" value="Genomic_DNA"/>
</dbReference>
<evidence type="ECO:0000259" key="2">
    <source>
        <dbReference type="Pfam" id="PF22311"/>
    </source>
</evidence>
<dbReference type="RefSeq" id="WP_125417612.1">
    <property type="nucleotide sequence ID" value="NZ_RWIT01000001.1"/>
</dbReference>
<evidence type="ECO:0000313" key="3">
    <source>
        <dbReference type="EMBL" id="RSK51135.1"/>
    </source>
</evidence>
<dbReference type="OrthoDB" id="676710at2"/>
<feature type="domain" description="DUF6970" evidence="2">
    <location>
        <begin position="43"/>
        <end position="116"/>
    </location>
</feature>
<reference evidence="3 4" key="1">
    <citation type="submission" date="2018-12" db="EMBL/GenBank/DDBJ databases">
        <authorList>
            <person name="Feng G."/>
            <person name="Zhu H."/>
        </authorList>
    </citation>
    <scope>NUCLEOTIDE SEQUENCE [LARGE SCALE GENOMIC DNA]</scope>
    <source>
        <strain evidence="3 4">KCTC 12533</strain>
    </source>
</reference>
<keyword evidence="4" id="KW-1185">Reference proteome</keyword>
<gene>
    <name evidence="3" type="ORF">EI291_02125</name>
</gene>
<sequence>MNRIIVICLSWLLLLGGATSCSSTNDAAAPSCAGNFADTLIEQLKQKPKQTPAAEVTQYTYRYQIVYLVTGGNTSYVFDACGQVICSAAMGANSTGDGRCPDFAATATNPQLIWRDPR</sequence>
<organism evidence="3 4">
    <name type="scientific">Hymenobacter rigui</name>
    <dbReference type="NCBI Taxonomy" id="334424"/>
    <lineage>
        <taxon>Bacteria</taxon>
        <taxon>Pseudomonadati</taxon>
        <taxon>Bacteroidota</taxon>
        <taxon>Cytophagia</taxon>
        <taxon>Cytophagales</taxon>
        <taxon>Hymenobacteraceae</taxon>
        <taxon>Hymenobacter</taxon>
    </lineage>
</organism>
<keyword evidence="1" id="KW-0732">Signal</keyword>
<protein>
    <recommendedName>
        <fullName evidence="2">DUF6970 domain-containing protein</fullName>
    </recommendedName>
</protein>
<feature type="chain" id="PRO_5019539430" description="DUF6970 domain-containing protein" evidence="1">
    <location>
        <begin position="28"/>
        <end position="118"/>
    </location>
</feature>
<dbReference type="PROSITE" id="PS51257">
    <property type="entry name" value="PROKAR_LIPOPROTEIN"/>
    <property type="match status" value="1"/>
</dbReference>